<dbReference type="Proteomes" id="UP001408789">
    <property type="component" value="Unassembled WGS sequence"/>
</dbReference>
<evidence type="ECO:0000313" key="7">
    <source>
        <dbReference type="EMBL" id="KAK9055114.1"/>
    </source>
</evidence>
<dbReference type="GO" id="GO:0006888">
    <property type="term" value="P:endoplasmic reticulum to Golgi vesicle-mediated transport"/>
    <property type="evidence" value="ECO:0007669"/>
    <property type="project" value="InterPro"/>
</dbReference>
<evidence type="ECO:0000256" key="4">
    <source>
        <dbReference type="ARBA" id="ARBA00022989"/>
    </source>
</evidence>
<sequence length="149" mass="16477">MSIDIGSSPASTSFSTPQFSTIGVRTGGGNANFYDEMPLLEELGINTKQIWNKTASISNPFRVKADLHEDVDLSGPFLFLMAFRLFLITRWKKLHFRIILGWVTVASLFLYVVLNMLVRLCKWADVTMKVSKGGGGVDSAVTDPVERCG</sequence>
<comment type="caution">
    <text evidence="7">The sequence shown here is derived from an EMBL/GenBank/DDBJ whole genome shotgun (WGS) entry which is preliminary data.</text>
</comment>
<evidence type="ECO:0000256" key="3">
    <source>
        <dbReference type="ARBA" id="ARBA00022692"/>
    </source>
</evidence>
<evidence type="ECO:0000313" key="8">
    <source>
        <dbReference type="Proteomes" id="UP001408789"/>
    </source>
</evidence>
<gene>
    <name evidence="7" type="ORF">SSX86_026195</name>
</gene>
<accession>A0AAP0CE12</accession>
<dbReference type="InterPro" id="IPR045231">
    <property type="entry name" value="Yip1/4-like"/>
</dbReference>
<dbReference type="PANTHER" id="PTHR21236:SF2">
    <property type="entry name" value="PROTEIN YIPF"/>
    <property type="match status" value="1"/>
</dbReference>
<dbReference type="GO" id="GO:0005802">
    <property type="term" value="C:trans-Golgi network"/>
    <property type="evidence" value="ECO:0007669"/>
    <property type="project" value="TreeGrafter"/>
</dbReference>
<proteinExistence type="inferred from homology"/>
<evidence type="ECO:0000256" key="5">
    <source>
        <dbReference type="ARBA" id="ARBA00023136"/>
    </source>
</evidence>
<keyword evidence="3 6" id="KW-0812">Transmembrane</keyword>
<dbReference type="PANTHER" id="PTHR21236">
    <property type="entry name" value="GOLGI MEMBRANE PROTEIN YIP1"/>
    <property type="match status" value="1"/>
</dbReference>
<dbReference type="GO" id="GO:0048280">
    <property type="term" value="P:vesicle fusion with Golgi apparatus"/>
    <property type="evidence" value="ECO:0007669"/>
    <property type="project" value="TreeGrafter"/>
</dbReference>
<keyword evidence="4 6" id="KW-1133">Transmembrane helix</keyword>
<evidence type="ECO:0000256" key="1">
    <source>
        <dbReference type="ARBA" id="ARBA00004141"/>
    </source>
</evidence>
<evidence type="ECO:0000256" key="2">
    <source>
        <dbReference type="ARBA" id="ARBA00010596"/>
    </source>
</evidence>
<name>A0AAP0CE12_9ASTR</name>
<dbReference type="GO" id="GO:0016020">
    <property type="term" value="C:membrane"/>
    <property type="evidence" value="ECO:0007669"/>
    <property type="project" value="UniProtKB-SubCell"/>
</dbReference>
<dbReference type="EMBL" id="JBCNJP010000025">
    <property type="protein sequence ID" value="KAK9055114.1"/>
    <property type="molecule type" value="Genomic_DNA"/>
</dbReference>
<reference evidence="7 8" key="1">
    <citation type="submission" date="2024-04" db="EMBL/GenBank/DDBJ databases">
        <title>The reference genome of an endangered Asteraceae, Deinandra increscens subsp. villosa, native to the Central Coast of California.</title>
        <authorList>
            <person name="Guilliams M."/>
            <person name="Hasenstab-Lehman K."/>
            <person name="Meyer R."/>
            <person name="Mcevoy S."/>
        </authorList>
    </citation>
    <scope>NUCLEOTIDE SEQUENCE [LARGE SCALE GENOMIC DNA]</scope>
    <source>
        <tissue evidence="7">Leaf</tissue>
    </source>
</reference>
<comment type="similarity">
    <text evidence="2">Belongs to the YIP1 family.</text>
</comment>
<organism evidence="7 8">
    <name type="scientific">Deinandra increscens subsp. villosa</name>
    <dbReference type="NCBI Taxonomy" id="3103831"/>
    <lineage>
        <taxon>Eukaryota</taxon>
        <taxon>Viridiplantae</taxon>
        <taxon>Streptophyta</taxon>
        <taxon>Embryophyta</taxon>
        <taxon>Tracheophyta</taxon>
        <taxon>Spermatophyta</taxon>
        <taxon>Magnoliopsida</taxon>
        <taxon>eudicotyledons</taxon>
        <taxon>Gunneridae</taxon>
        <taxon>Pentapetalae</taxon>
        <taxon>asterids</taxon>
        <taxon>campanulids</taxon>
        <taxon>Asterales</taxon>
        <taxon>Asteraceae</taxon>
        <taxon>Asteroideae</taxon>
        <taxon>Heliantheae alliance</taxon>
        <taxon>Madieae</taxon>
        <taxon>Madiinae</taxon>
        <taxon>Deinandra</taxon>
    </lineage>
</organism>
<comment type="subcellular location">
    <subcellularLocation>
        <location evidence="1">Membrane</location>
        <topology evidence="1">Multi-pass membrane protein</topology>
    </subcellularLocation>
</comment>
<keyword evidence="5 6" id="KW-0472">Membrane</keyword>
<keyword evidence="8" id="KW-1185">Reference proteome</keyword>
<feature type="transmembrane region" description="Helical" evidence="6">
    <location>
        <begin position="98"/>
        <end position="118"/>
    </location>
</feature>
<evidence type="ECO:0000256" key="6">
    <source>
        <dbReference type="SAM" id="Phobius"/>
    </source>
</evidence>
<protein>
    <submittedName>
        <fullName evidence="7">Uncharacterized protein</fullName>
    </submittedName>
</protein>
<dbReference type="AlphaFoldDB" id="A0AAP0CE12"/>